<dbReference type="PATRIC" id="fig|1299321.3.peg.5781"/>
<evidence type="ECO:0000313" key="2">
    <source>
        <dbReference type="EMBL" id="EUA66693.1"/>
    </source>
</evidence>
<protein>
    <submittedName>
        <fullName evidence="2">Uncharacterized protein</fullName>
    </submittedName>
</protein>
<proteinExistence type="predicted"/>
<comment type="caution">
    <text evidence="2">The sequence shown here is derived from an EMBL/GenBank/DDBJ whole genome shotgun (WGS) entry which is preliminary data.</text>
</comment>
<feature type="compositionally biased region" description="Basic and acidic residues" evidence="1">
    <location>
        <begin position="7"/>
        <end position="16"/>
    </location>
</feature>
<dbReference type="AlphaFoldDB" id="X8DG37"/>
<feature type="region of interest" description="Disordered" evidence="1">
    <location>
        <begin position="1"/>
        <end position="104"/>
    </location>
</feature>
<dbReference type="Proteomes" id="UP000023351">
    <property type="component" value="Unassembled WGS sequence"/>
</dbReference>
<organism evidence="2 3">
    <name type="scientific">Mycobacteroides abscessus subsp. bolletii 1513</name>
    <dbReference type="NCBI Taxonomy" id="1299321"/>
    <lineage>
        <taxon>Bacteria</taxon>
        <taxon>Bacillati</taxon>
        <taxon>Actinomycetota</taxon>
        <taxon>Actinomycetes</taxon>
        <taxon>Mycobacteriales</taxon>
        <taxon>Mycobacteriaceae</taxon>
        <taxon>Mycobacteroides</taxon>
        <taxon>Mycobacteroides abscessus</taxon>
    </lineage>
</organism>
<accession>X8DG37</accession>
<name>X8DG37_9MYCO</name>
<dbReference type="EMBL" id="JAOJ01000003">
    <property type="protein sequence ID" value="EUA66693.1"/>
    <property type="molecule type" value="Genomic_DNA"/>
</dbReference>
<evidence type="ECO:0000313" key="3">
    <source>
        <dbReference type="Proteomes" id="UP000023351"/>
    </source>
</evidence>
<feature type="compositionally biased region" description="Low complexity" evidence="1">
    <location>
        <begin position="41"/>
        <end position="61"/>
    </location>
</feature>
<evidence type="ECO:0000256" key="1">
    <source>
        <dbReference type="SAM" id="MobiDB-lite"/>
    </source>
</evidence>
<sequence>MSDEAEPTPKVERDDSTPDEPTNDELGTDTSADSPVESPDSATPPAESPGSASSAESATESVDTEQAPATEILEYPDADDSAAPGAGNHSKAPRNPPNLSGGRA</sequence>
<reference evidence="2 3" key="1">
    <citation type="submission" date="2013-12" db="EMBL/GenBank/DDBJ databases">
        <authorList>
            <person name="Zelazny A."/>
            <person name="Olivier K."/>
            <person name="Holland S."/>
            <person name="Lenaerts A."/>
            <person name="Ordway D."/>
            <person name="DeGroote M.A."/>
            <person name="Parker T."/>
            <person name="Sizemore C."/>
            <person name="Tallon L.J."/>
            <person name="Sadzewicz L.K."/>
            <person name="Sengamalay N."/>
            <person name="Fraser C.M."/>
            <person name="Hine E."/>
            <person name="Shefchek K.A."/>
            <person name="Das S.P."/>
            <person name="Tettelin H."/>
        </authorList>
    </citation>
    <scope>NUCLEOTIDE SEQUENCE [LARGE SCALE GENOMIC DNA]</scope>
    <source>
        <strain evidence="2 3">1513</strain>
    </source>
</reference>
<feature type="compositionally biased region" description="Acidic residues" evidence="1">
    <location>
        <begin position="17"/>
        <end position="27"/>
    </location>
</feature>
<gene>
    <name evidence="2" type="ORF">I540_5977</name>
</gene>